<dbReference type="SUPFAM" id="SSF57625">
    <property type="entry name" value="Invertebrate chitin-binding proteins"/>
    <property type="match status" value="4"/>
</dbReference>
<dbReference type="VEuPathDB" id="VectorBase:FBgn0036225"/>
<keyword evidence="1" id="KW-0147">Chitin-binding</keyword>
<reference evidence="7" key="1">
    <citation type="submission" date="2011-11" db="EMBL/GenBank/DDBJ databases">
        <authorList>
            <person name="Carlson J."/>
            <person name="Booth B."/>
            <person name="Frise E."/>
            <person name="Park S."/>
            <person name="Wan K."/>
            <person name="Yu C."/>
            <person name="Celniker S."/>
        </authorList>
    </citation>
    <scope>NUCLEOTIDE SEQUENCE</scope>
    <source>
        <strain evidence="7">Berkeley</strain>
    </source>
</reference>
<feature type="domain" description="Chitin-binding type-2" evidence="6">
    <location>
        <begin position="160"/>
        <end position="217"/>
    </location>
</feature>
<dbReference type="SMART" id="SM00494">
    <property type="entry name" value="ChtBD2"/>
    <property type="match status" value="4"/>
</dbReference>
<dbReference type="PANTHER" id="PTHR23301">
    <property type="entry name" value="CHITIN BINDING PERITROPHIN-A"/>
    <property type="match status" value="1"/>
</dbReference>
<feature type="domain" description="Chitin-binding type-2" evidence="6">
    <location>
        <begin position="41"/>
        <end position="100"/>
    </location>
</feature>
<keyword evidence="3" id="KW-0677">Repeat</keyword>
<dbReference type="Bgee" id="FBgn0036225">
    <property type="expression patterns" value="Expressed in larva and 8 other cell types or tissues"/>
</dbReference>
<sequence>LKCRKKYFKMRGLPSSLVLQALLLAVMVHQSIQTRYLNATDDICRLFKDGTQLLKPGSCSESIICQNFESTPGITCSGSKPYYSKSKGSCQASADTYCDTSKICKGSGTGYIGDTINCANWYYCDADALLGKGTCNLGMYFDQVSKSCVYSEDTVCAAKYEICDVAPVGTPFRDDANCHKYYTCSSKSLVENTCENGLYYNVATGTCVRKKDVICENHPLPDEVCGNKKLAVRNKFVSDMATCRGYYYCRDLGSGIPDTDPIYQQCDENNFFNQERQACMPRESQKCDYDRCDGRKDGFEVAEIDGCHHYIECVDGRETTPISCEDKYFDVVTQNCSSTHLVYGACSS</sequence>
<feature type="domain" description="Chitin-binding type-2" evidence="6">
    <location>
        <begin position="101"/>
        <end position="158"/>
    </location>
</feature>
<accession>G7H821</accession>
<evidence type="ECO:0000256" key="1">
    <source>
        <dbReference type="ARBA" id="ARBA00022669"/>
    </source>
</evidence>
<gene>
    <name evidence="7" type="primary">CG5883-RA</name>
</gene>
<evidence type="ECO:0000256" key="3">
    <source>
        <dbReference type="ARBA" id="ARBA00022737"/>
    </source>
</evidence>
<dbReference type="PANTHER" id="PTHR23301:SF106">
    <property type="entry name" value="CHITIN-BINDING TYPE-2 DOMAIN-CONTAINING PROTEIN-RELATED"/>
    <property type="match status" value="1"/>
</dbReference>
<keyword evidence="5" id="KW-0325">Glycoprotein</keyword>
<name>G7H821_DROME</name>
<dbReference type="AlphaFoldDB" id="G7H821"/>
<feature type="non-terminal residue" evidence="7">
    <location>
        <position position="1"/>
    </location>
</feature>
<dbReference type="InterPro" id="IPR051940">
    <property type="entry name" value="Chitin_bind-dev_reg"/>
</dbReference>
<protein>
    <submittedName>
        <fullName evidence="7">LP13334p1</fullName>
    </submittedName>
</protein>
<organism evidence="7">
    <name type="scientific">Drosophila melanogaster</name>
    <name type="common">Fruit fly</name>
    <dbReference type="NCBI Taxonomy" id="7227"/>
    <lineage>
        <taxon>Eukaryota</taxon>
        <taxon>Metazoa</taxon>
        <taxon>Ecdysozoa</taxon>
        <taxon>Arthropoda</taxon>
        <taxon>Hexapoda</taxon>
        <taxon>Insecta</taxon>
        <taxon>Pterygota</taxon>
        <taxon>Neoptera</taxon>
        <taxon>Endopterygota</taxon>
        <taxon>Diptera</taxon>
        <taxon>Brachycera</taxon>
        <taxon>Muscomorpha</taxon>
        <taxon>Ephydroidea</taxon>
        <taxon>Drosophilidae</taxon>
        <taxon>Drosophila</taxon>
        <taxon>Sophophora</taxon>
    </lineage>
</organism>
<dbReference type="ExpressionAtlas" id="G7H821">
    <property type="expression patterns" value="baseline and differential"/>
</dbReference>
<dbReference type="EMBL" id="BT132744">
    <property type="protein sequence ID" value="AES58503.1"/>
    <property type="molecule type" value="mRNA"/>
</dbReference>
<proteinExistence type="evidence at transcript level"/>
<dbReference type="HOGENOM" id="CLU_045312_1_0_1"/>
<dbReference type="Gene3D" id="2.170.140.10">
    <property type="entry name" value="Chitin binding domain"/>
    <property type="match status" value="1"/>
</dbReference>
<evidence type="ECO:0000256" key="4">
    <source>
        <dbReference type="ARBA" id="ARBA00023157"/>
    </source>
</evidence>
<dbReference type="GO" id="GO:0008061">
    <property type="term" value="F:chitin binding"/>
    <property type="evidence" value="ECO:0007669"/>
    <property type="project" value="UniProtKB-KW"/>
</dbReference>
<evidence type="ECO:0000313" key="7">
    <source>
        <dbReference type="EMBL" id="AES58503.1"/>
    </source>
</evidence>
<dbReference type="Pfam" id="PF01607">
    <property type="entry name" value="CBM_14"/>
    <property type="match status" value="4"/>
</dbReference>
<dbReference type="PROSITE" id="PS50940">
    <property type="entry name" value="CHIT_BIND_II"/>
    <property type="match status" value="4"/>
</dbReference>
<dbReference type="OrthoDB" id="7886528at2759"/>
<evidence type="ECO:0000256" key="5">
    <source>
        <dbReference type="ARBA" id="ARBA00023180"/>
    </source>
</evidence>
<keyword evidence="2" id="KW-0732">Signal</keyword>
<dbReference type="InterPro" id="IPR002557">
    <property type="entry name" value="Chitin-bd_dom"/>
</dbReference>
<keyword evidence="4" id="KW-1015">Disulfide bond</keyword>
<feature type="domain" description="Chitin-binding type-2" evidence="6">
    <location>
        <begin position="222"/>
        <end position="289"/>
    </location>
</feature>
<evidence type="ECO:0000259" key="6">
    <source>
        <dbReference type="PROSITE" id="PS50940"/>
    </source>
</evidence>
<evidence type="ECO:0000256" key="2">
    <source>
        <dbReference type="ARBA" id="ARBA00022729"/>
    </source>
</evidence>
<dbReference type="GO" id="GO:0005576">
    <property type="term" value="C:extracellular region"/>
    <property type="evidence" value="ECO:0007669"/>
    <property type="project" value="InterPro"/>
</dbReference>
<dbReference type="InterPro" id="IPR036508">
    <property type="entry name" value="Chitin-bd_dom_sf"/>
</dbReference>